<reference evidence="3 4" key="1">
    <citation type="journal article" date="2019" name="Int. J. Syst. Evol. Microbiol.">
        <title>The Global Catalogue of Microorganisms (GCM) 10K type strain sequencing project: providing services to taxonomists for standard genome sequencing and annotation.</title>
        <authorList>
            <consortium name="The Broad Institute Genomics Platform"/>
            <consortium name="The Broad Institute Genome Sequencing Center for Infectious Disease"/>
            <person name="Wu L."/>
            <person name="Ma J."/>
        </authorList>
    </citation>
    <scope>NUCLEOTIDE SEQUENCE [LARGE SCALE GENOMIC DNA]</scope>
    <source>
        <strain evidence="3 4">JCM 17504</strain>
    </source>
</reference>
<comment type="caution">
    <text evidence="3">The sequence shown here is derived from an EMBL/GenBank/DDBJ whole genome shotgun (WGS) entry which is preliminary data.</text>
</comment>
<gene>
    <name evidence="3" type="ORF">GCM10025751_09420</name>
</gene>
<proteinExistence type="predicted"/>
<dbReference type="PANTHER" id="PTHR43245:SF13">
    <property type="entry name" value="UDP-D-APIOSE_UDP-D-XYLOSE SYNTHASE 2"/>
    <property type="match status" value="1"/>
</dbReference>
<name>A0AAV3UCX3_9EURY</name>
<feature type="compositionally biased region" description="Low complexity" evidence="1">
    <location>
        <begin position="1"/>
        <end position="26"/>
    </location>
</feature>
<dbReference type="SUPFAM" id="SSF51735">
    <property type="entry name" value="NAD(P)-binding Rossmann-fold domains"/>
    <property type="match status" value="1"/>
</dbReference>
<protein>
    <submittedName>
        <fullName evidence="3">SDR family oxidoreductase</fullName>
    </submittedName>
</protein>
<evidence type="ECO:0000256" key="1">
    <source>
        <dbReference type="SAM" id="MobiDB-lite"/>
    </source>
</evidence>
<sequence>MSSDDSNNSDYWNSSSDSESSTDVPSPRGQTVLVTGGAGFVGSHLVDALTADNEVRVLDDFSSGKRENVPENAEIVEGDVRDPKAVRKAMAGVDTVFHQAAMVSVEQSVEHPLRSHAITGNGSLVVLDCARREDARVVLASSAAVYGHPESVPISESARKTPTSPYGIDKLVADQYARRFSDLYGLETVALRYFNIYGPRQNPEYSAVVRVFMEQAKRGEEITIEGDGTQTRDFVHISDVVQANLRAGVTDRTGEAFNVGTGESVTVRELAEAVRNATDSSADIVHVEPRQGDIDHSRADLRRAREGLGYEPTVSLPEGLRALVGELTV</sequence>
<dbReference type="RefSeq" id="WP_227775725.1">
    <property type="nucleotide sequence ID" value="NZ_BAABKX010000001.1"/>
</dbReference>
<accession>A0AAV3UCX3</accession>
<dbReference type="Gene3D" id="3.40.50.720">
    <property type="entry name" value="NAD(P)-binding Rossmann-like Domain"/>
    <property type="match status" value="1"/>
</dbReference>
<organism evidence="3 4">
    <name type="scientific">Haladaptatus pallidirubidus</name>
    <dbReference type="NCBI Taxonomy" id="1008152"/>
    <lineage>
        <taxon>Archaea</taxon>
        <taxon>Methanobacteriati</taxon>
        <taxon>Methanobacteriota</taxon>
        <taxon>Stenosarchaea group</taxon>
        <taxon>Halobacteria</taxon>
        <taxon>Halobacteriales</taxon>
        <taxon>Haladaptataceae</taxon>
        <taxon>Haladaptatus</taxon>
    </lineage>
</organism>
<dbReference type="InterPro" id="IPR050177">
    <property type="entry name" value="Lipid_A_modif_metabolic_enz"/>
</dbReference>
<evidence type="ECO:0000313" key="4">
    <source>
        <dbReference type="Proteomes" id="UP001501729"/>
    </source>
</evidence>
<dbReference type="Gene3D" id="3.90.25.10">
    <property type="entry name" value="UDP-galactose 4-epimerase, domain 1"/>
    <property type="match status" value="1"/>
</dbReference>
<dbReference type="InterPro" id="IPR001509">
    <property type="entry name" value="Epimerase_deHydtase"/>
</dbReference>
<dbReference type="GeneID" id="68611498"/>
<evidence type="ECO:0000313" key="3">
    <source>
        <dbReference type="EMBL" id="GAA5043934.1"/>
    </source>
</evidence>
<keyword evidence="4" id="KW-1185">Reference proteome</keyword>
<dbReference type="PANTHER" id="PTHR43245">
    <property type="entry name" value="BIFUNCTIONAL POLYMYXIN RESISTANCE PROTEIN ARNA"/>
    <property type="match status" value="1"/>
</dbReference>
<dbReference type="Pfam" id="PF01370">
    <property type="entry name" value="Epimerase"/>
    <property type="match status" value="1"/>
</dbReference>
<dbReference type="InterPro" id="IPR036291">
    <property type="entry name" value="NAD(P)-bd_dom_sf"/>
</dbReference>
<evidence type="ECO:0000259" key="2">
    <source>
        <dbReference type="Pfam" id="PF01370"/>
    </source>
</evidence>
<dbReference type="PRINTS" id="PR01713">
    <property type="entry name" value="NUCEPIMERASE"/>
</dbReference>
<dbReference type="Proteomes" id="UP001501729">
    <property type="component" value="Unassembled WGS sequence"/>
</dbReference>
<dbReference type="EMBL" id="BAABKX010000001">
    <property type="protein sequence ID" value="GAA5043934.1"/>
    <property type="molecule type" value="Genomic_DNA"/>
</dbReference>
<feature type="domain" description="NAD-dependent epimerase/dehydratase" evidence="2">
    <location>
        <begin position="32"/>
        <end position="260"/>
    </location>
</feature>
<dbReference type="AlphaFoldDB" id="A0AAV3UCX3"/>
<feature type="region of interest" description="Disordered" evidence="1">
    <location>
        <begin position="1"/>
        <end position="30"/>
    </location>
</feature>